<reference evidence="2" key="1">
    <citation type="submission" date="2019-08" db="EMBL/GenBank/DDBJ databases">
        <authorList>
            <person name="Kucharzyk K."/>
            <person name="Murdoch R.W."/>
            <person name="Higgins S."/>
            <person name="Loffler F."/>
        </authorList>
    </citation>
    <scope>NUCLEOTIDE SEQUENCE</scope>
</reference>
<accession>A0A644Y1J4</accession>
<sequence length="114" mass="11970">MHLAQHGLGLVAHGLDHLLAVRAAFVADGDDGGLVEHNALVTGEDQGVGSAQIDGEVGGEVPTESSEHSRILSGTAGTSACRRQEIWGRFWPFSHNDQQCEGNCGKAGIIPHHL</sequence>
<name>A0A644Y1J4_9ZZZZ</name>
<evidence type="ECO:0000313" key="2">
    <source>
        <dbReference type="EMBL" id="MPM22385.1"/>
    </source>
</evidence>
<comment type="caution">
    <text evidence="2">The sequence shown here is derived from an EMBL/GenBank/DDBJ whole genome shotgun (WGS) entry which is preliminary data.</text>
</comment>
<organism evidence="2">
    <name type="scientific">bioreactor metagenome</name>
    <dbReference type="NCBI Taxonomy" id="1076179"/>
    <lineage>
        <taxon>unclassified sequences</taxon>
        <taxon>metagenomes</taxon>
        <taxon>ecological metagenomes</taxon>
    </lineage>
</organism>
<gene>
    <name evidence="2" type="ORF">SDC9_68837</name>
</gene>
<proteinExistence type="predicted"/>
<evidence type="ECO:0000256" key="1">
    <source>
        <dbReference type="SAM" id="MobiDB-lite"/>
    </source>
</evidence>
<protein>
    <submittedName>
        <fullName evidence="2">Uncharacterized protein</fullName>
    </submittedName>
</protein>
<dbReference type="AlphaFoldDB" id="A0A644Y1J4"/>
<dbReference type="EMBL" id="VSSQ01003800">
    <property type="protein sequence ID" value="MPM22385.1"/>
    <property type="molecule type" value="Genomic_DNA"/>
</dbReference>
<feature type="region of interest" description="Disordered" evidence="1">
    <location>
        <begin position="55"/>
        <end position="74"/>
    </location>
</feature>